<protein>
    <submittedName>
        <fullName evidence="3">Secreted protein</fullName>
    </submittedName>
</protein>
<evidence type="ECO:0000313" key="2">
    <source>
        <dbReference type="EMBL" id="HEC56701.1"/>
    </source>
</evidence>
<evidence type="ECO:0000313" key="3">
    <source>
        <dbReference type="EMBL" id="OFV67016.1"/>
    </source>
</evidence>
<evidence type="ECO:0000313" key="1">
    <source>
        <dbReference type="EMBL" id="HDM36106.1"/>
    </source>
</evidence>
<dbReference type="Proteomes" id="UP000885863">
    <property type="component" value="Unassembled WGS sequence"/>
</dbReference>
<dbReference type="AlphaFoldDB" id="A0A1F2P8T1"/>
<reference evidence="1" key="2">
    <citation type="journal article" date="2020" name="mSystems">
        <title>Genome- and Community-Level Interaction Insights into Carbon Utilization and Element Cycling Functions of Hydrothermarchaeota in Hydrothermal Sediment.</title>
        <authorList>
            <person name="Zhou Z."/>
            <person name="Liu Y."/>
            <person name="Xu W."/>
            <person name="Pan J."/>
            <person name="Luo Z.H."/>
            <person name="Li M."/>
        </authorList>
    </citation>
    <scope>NUCLEOTIDE SEQUENCE [LARGE SCALE GENOMIC DNA]</scope>
    <source>
        <strain evidence="1">HyVt-185</strain>
        <strain evidence="2">HyVt-386</strain>
    </source>
</reference>
<dbReference type="EMBL" id="DQZR01000102">
    <property type="protein sequence ID" value="HDM36106.1"/>
    <property type="molecule type" value="Genomic_DNA"/>
</dbReference>
<proteinExistence type="predicted"/>
<dbReference type="STRING" id="1839936.SBU_000309"/>
<reference evidence="3 4" key="1">
    <citation type="submission" date="2016-05" db="EMBL/GenBank/DDBJ databases">
        <title>Microbial consortia oxidize butane by reversing methanogenesis.</title>
        <authorList>
            <person name="Laso-Perez R."/>
            <person name="Richter M."/>
            <person name="Wegener G."/>
            <person name="Musat F."/>
        </authorList>
    </citation>
    <scope>NUCLEOTIDE SEQUENCE [LARGE SCALE GENOMIC DNA]</scope>
    <source>
        <strain evidence="3">BOX1</strain>
    </source>
</reference>
<comment type="caution">
    <text evidence="3">The sequence shown here is derived from an EMBL/GenBank/DDBJ whole genome shotgun (WGS) entry which is preliminary data.</text>
</comment>
<dbReference type="Proteomes" id="UP000885936">
    <property type="component" value="Unassembled WGS sequence"/>
</dbReference>
<dbReference type="EMBL" id="DRIE01000037">
    <property type="protein sequence ID" value="HEC56701.1"/>
    <property type="molecule type" value="Genomic_DNA"/>
</dbReference>
<dbReference type="Proteomes" id="UP000185779">
    <property type="component" value="Unassembled WGS sequence"/>
</dbReference>
<dbReference type="EMBL" id="LYOR01000001">
    <property type="protein sequence ID" value="OFV67016.1"/>
    <property type="molecule type" value="Genomic_DNA"/>
</dbReference>
<evidence type="ECO:0000313" key="4">
    <source>
        <dbReference type="Proteomes" id="UP000185779"/>
    </source>
</evidence>
<gene>
    <name evidence="1" type="ORF">ENG09_02460</name>
    <name evidence="2" type="ORF">ENI32_02285</name>
    <name evidence="3" type="ORF">SBU_000309</name>
</gene>
<name>A0A1F2P8T1_9EURY</name>
<keyword evidence="4" id="KW-1185">Reference proteome</keyword>
<sequence>MKKNVRRSGTAALAALATLMILVVGAYPALAVEDTSGDGRVAGDGWIYAEGRGRALLEGTGTVALNGTGQLIVVGKDVDTHTDGRGKVIRLGPFVTIYRGRGVAIVKGEDMTVFAKGIGRLAARGEGMAIIRGSGDWEIGKWRTWENTEVEPYDEPYEVHPMGPPGMMHERKNRAWGLFHE</sequence>
<accession>A0A1F2P8T1</accession>
<organism evidence="3 4">
    <name type="scientific">Candidatus Syntropharchaeum butanivorans</name>
    <dbReference type="NCBI Taxonomy" id="1839936"/>
    <lineage>
        <taxon>Archaea</taxon>
        <taxon>Methanobacteriati</taxon>
        <taxon>Methanobacteriota</taxon>
        <taxon>Stenosarchaea group</taxon>
        <taxon>Methanomicrobia</taxon>
        <taxon>Methanosarcinales</taxon>
        <taxon>ANME-2 cluster</taxon>
        <taxon>Candidatus Syntropharchaeum</taxon>
    </lineage>
</organism>